<proteinExistence type="predicted"/>
<dbReference type="EMBL" id="JAHDVG010000463">
    <property type="protein sequence ID" value="KAH1185508.1"/>
    <property type="molecule type" value="Genomic_DNA"/>
</dbReference>
<feature type="domain" description="Macroglobulin" evidence="1">
    <location>
        <begin position="1"/>
        <end position="78"/>
    </location>
</feature>
<dbReference type="AlphaFoldDB" id="A0A9D3XSW4"/>
<dbReference type="PANTHER" id="PTHR11412">
    <property type="entry name" value="MACROGLOBULIN / COMPLEMENT"/>
    <property type="match status" value="1"/>
</dbReference>
<evidence type="ECO:0000313" key="3">
    <source>
        <dbReference type="Proteomes" id="UP000827986"/>
    </source>
</evidence>
<dbReference type="PANTHER" id="PTHR11412:SF182">
    <property type="entry name" value="ALPHA-2-MACROGLOBULIN-LIKE PROTEIN 1"/>
    <property type="match status" value="1"/>
</dbReference>
<dbReference type="Proteomes" id="UP000827986">
    <property type="component" value="Unassembled WGS sequence"/>
</dbReference>
<name>A0A9D3XSW4_9SAUR</name>
<sequence length="190" mass="21351">MPPVITILEEKFHLQVGGMYTYGKLVQGKVQAMVCRKPICYSWSVFKTNQDICREHSGQIKGEGCLAVMLDTKVYNLTLQNSYQFRLDAVASLEESGTGLEFNTTTQTCRVTSSIIHSSFWIISTTSQDHHTVGWLKLNSASGIPLNTKVFLTVYYRGKMQTETYLMDHTGVASFTLDTSPWRDSDKVSS</sequence>
<organism evidence="2 3">
    <name type="scientific">Mauremys mutica</name>
    <name type="common">yellowpond turtle</name>
    <dbReference type="NCBI Taxonomy" id="74926"/>
    <lineage>
        <taxon>Eukaryota</taxon>
        <taxon>Metazoa</taxon>
        <taxon>Chordata</taxon>
        <taxon>Craniata</taxon>
        <taxon>Vertebrata</taxon>
        <taxon>Euteleostomi</taxon>
        <taxon>Archelosauria</taxon>
        <taxon>Testudinata</taxon>
        <taxon>Testudines</taxon>
        <taxon>Cryptodira</taxon>
        <taxon>Durocryptodira</taxon>
        <taxon>Testudinoidea</taxon>
        <taxon>Geoemydidae</taxon>
        <taxon>Geoemydinae</taxon>
        <taxon>Mauremys</taxon>
    </lineage>
</organism>
<dbReference type="InterPro" id="IPR050473">
    <property type="entry name" value="A2M/Complement_sys"/>
</dbReference>
<accession>A0A9D3XSW4</accession>
<keyword evidence="3" id="KW-1185">Reference proteome</keyword>
<reference evidence="2" key="1">
    <citation type="submission" date="2021-09" db="EMBL/GenBank/DDBJ databases">
        <title>The genome of Mauremys mutica provides insights into the evolution of semi-aquatic lifestyle.</title>
        <authorList>
            <person name="Gong S."/>
            <person name="Gao Y."/>
        </authorList>
    </citation>
    <scope>NUCLEOTIDE SEQUENCE</scope>
    <source>
        <strain evidence="2">MM-2020</strain>
        <tissue evidence="2">Muscle</tissue>
    </source>
</reference>
<dbReference type="InterPro" id="IPR041555">
    <property type="entry name" value="MG3"/>
</dbReference>
<gene>
    <name evidence="2" type="ORF">KIL84_018257</name>
</gene>
<protein>
    <recommendedName>
        <fullName evidence="1">Macroglobulin domain-containing protein</fullName>
    </recommendedName>
</protein>
<evidence type="ECO:0000259" key="1">
    <source>
        <dbReference type="Pfam" id="PF17791"/>
    </source>
</evidence>
<evidence type="ECO:0000313" key="2">
    <source>
        <dbReference type="EMBL" id="KAH1185508.1"/>
    </source>
</evidence>
<comment type="caution">
    <text evidence="2">The sequence shown here is derived from an EMBL/GenBank/DDBJ whole genome shotgun (WGS) entry which is preliminary data.</text>
</comment>
<dbReference type="Pfam" id="PF17791">
    <property type="entry name" value="MG3"/>
    <property type="match status" value="1"/>
</dbReference>